<feature type="transmembrane region" description="Helical" evidence="6">
    <location>
        <begin position="428"/>
        <end position="449"/>
    </location>
</feature>
<evidence type="ECO:0000259" key="7">
    <source>
        <dbReference type="SMART" id="SM00849"/>
    </source>
</evidence>
<feature type="transmembrane region" description="Helical" evidence="6">
    <location>
        <begin position="345"/>
        <end position="360"/>
    </location>
</feature>
<dbReference type="EMBL" id="AYER01000009">
    <property type="protein sequence ID" value="ESK37836.1"/>
    <property type="molecule type" value="Genomic_DNA"/>
</dbReference>
<dbReference type="eggNOG" id="COG0658">
    <property type="taxonomic scope" value="Bacteria"/>
</dbReference>
<feature type="transmembrane region" description="Helical" evidence="6">
    <location>
        <begin position="455"/>
        <end position="477"/>
    </location>
</feature>
<organism evidence="8 9">
    <name type="scientific">Acinetobacter nectaris CIP 110549</name>
    <dbReference type="NCBI Taxonomy" id="1392540"/>
    <lineage>
        <taxon>Bacteria</taxon>
        <taxon>Pseudomonadati</taxon>
        <taxon>Pseudomonadota</taxon>
        <taxon>Gammaproteobacteria</taxon>
        <taxon>Moraxellales</taxon>
        <taxon>Moraxellaceae</taxon>
        <taxon>Acinetobacter</taxon>
    </lineage>
</organism>
<comment type="caution">
    <text evidence="8">The sequence shown here is derived from an EMBL/GenBank/DDBJ whole genome shotgun (WGS) entry which is preliminary data.</text>
</comment>
<feature type="transmembrane region" description="Helical" evidence="6">
    <location>
        <begin position="69"/>
        <end position="87"/>
    </location>
</feature>
<dbReference type="SMART" id="SM00849">
    <property type="entry name" value="Lactamase_B"/>
    <property type="match status" value="1"/>
</dbReference>
<evidence type="ECO:0000256" key="6">
    <source>
        <dbReference type="SAM" id="Phobius"/>
    </source>
</evidence>
<dbReference type="RefSeq" id="WP_023273882.1">
    <property type="nucleotide sequence ID" value="NZ_KI530735.1"/>
</dbReference>
<dbReference type="NCBIfam" id="TIGR00360">
    <property type="entry name" value="ComEC_N-term"/>
    <property type="match status" value="1"/>
</dbReference>
<dbReference type="eggNOG" id="COG2333">
    <property type="taxonomic scope" value="Bacteria"/>
</dbReference>
<feature type="transmembrane region" description="Helical" evidence="6">
    <location>
        <begin position="37"/>
        <end position="57"/>
    </location>
</feature>
<dbReference type="HOGENOM" id="CLU_010363_3_1_6"/>
<protein>
    <recommendedName>
        <fullName evidence="7">Metallo-beta-lactamase domain-containing protein</fullName>
    </recommendedName>
</protein>
<evidence type="ECO:0000313" key="9">
    <source>
        <dbReference type="Proteomes" id="UP000023785"/>
    </source>
</evidence>
<feature type="transmembrane region" description="Helical" evidence="6">
    <location>
        <begin position="388"/>
        <end position="407"/>
    </location>
</feature>
<dbReference type="GO" id="GO:0005886">
    <property type="term" value="C:plasma membrane"/>
    <property type="evidence" value="ECO:0007669"/>
    <property type="project" value="UniProtKB-SubCell"/>
</dbReference>
<evidence type="ECO:0000256" key="1">
    <source>
        <dbReference type="ARBA" id="ARBA00004651"/>
    </source>
</evidence>
<evidence type="ECO:0000256" key="2">
    <source>
        <dbReference type="ARBA" id="ARBA00022475"/>
    </source>
</evidence>
<dbReference type="InterPro" id="IPR001279">
    <property type="entry name" value="Metallo-B-lactamas"/>
</dbReference>
<dbReference type="CDD" id="cd07731">
    <property type="entry name" value="ComA-like_MBL-fold"/>
    <property type="match status" value="1"/>
</dbReference>
<dbReference type="GO" id="GO:0030420">
    <property type="term" value="P:establishment of competence for transformation"/>
    <property type="evidence" value="ECO:0007669"/>
    <property type="project" value="InterPro"/>
</dbReference>
<dbReference type="OrthoDB" id="9761531at2"/>
<dbReference type="Pfam" id="PF00753">
    <property type="entry name" value="Lactamase_B"/>
    <property type="match status" value="1"/>
</dbReference>
<proteinExistence type="predicted"/>
<dbReference type="STRING" id="1392540.P256_02272"/>
<feature type="domain" description="Metallo-beta-lactamase" evidence="7">
    <location>
        <begin position="568"/>
        <end position="766"/>
    </location>
</feature>
<dbReference type="Pfam" id="PF13567">
    <property type="entry name" value="DUF4131"/>
    <property type="match status" value="1"/>
</dbReference>
<keyword evidence="5 6" id="KW-0472">Membrane</keyword>
<dbReference type="InterPro" id="IPR052159">
    <property type="entry name" value="Competence_DNA_uptake"/>
</dbReference>
<dbReference type="PANTHER" id="PTHR30619">
    <property type="entry name" value="DNA INTERNALIZATION/COMPETENCE PROTEIN COMEC/REC2"/>
    <property type="match status" value="1"/>
</dbReference>
<evidence type="ECO:0000313" key="8">
    <source>
        <dbReference type="EMBL" id="ESK37836.1"/>
    </source>
</evidence>
<keyword evidence="9" id="KW-1185">Reference proteome</keyword>
<comment type="subcellular location">
    <subcellularLocation>
        <location evidence="1">Cell membrane</location>
        <topology evidence="1">Multi-pass membrane protein</topology>
    </subcellularLocation>
</comment>
<dbReference type="AlphaFoldDB" id="V2TJD2"/>
<dbReference type="InterPro" id="IPR036866">
    <property type="entry name" value="RibonucZ/Hydroxyglut_hydro"/>
</dbReference>
<sequence>MWALILCILIMSGMLYTTLITWVLGHAYIGSPIIEPISYTRLLVIAFIALCIFIPIRCGLNSLKSYQKLIFQVSISLTIAVISFLFAQTHAHNALQERLKNRILAKDTVKVLVYIQKMDQLKEQSIQQDIQVFTPDSNGAWRDWRTSFSLKKYKENPLKLGHYYWLEGQVDKIHGYATPYAFDKEKWLIAQNIMGTLRITSIQEADEHILKQDYRYKLFVQEQNHWFSLWQLAIEKKRLQYRHFFEQQSFKHSGLLLALLTGDESLITSHTQEQFQHLGISHLLAISGPHILIFAGFITFLIQGVIYFLFPNLYLKYPRKYVLAIPFLLGVLFYCAFVGFEIPAIRTLITVVIFTLFLFLKQKVSAFFTILFSASVMLWLDALNILSAAFWLSYGACFVLIRIYQITEQRSQISWFKRIFKPFVSSQWQIFIALFPITLIFFHQISWFAPFTNLVAIPLLGGVVVPLIIFAACLFNVVPVIGFYCFKIADWVLDVFSKILMYLEKLPLATAYIPLNTWQIALCAMGILILFLPKRTSPKFWALVCFLPCILPVKQDRDFEFNVLDVGQGQSIFIRHHDYNMLVDTGGHFNESNFSLAKSILLPFLMKKGIADLDHVLLSHLDQDHSGAFSVLKQNMPIKHVMSNHEPNDLKQIKKFAYCHEGQFIHYDRLKVQILSPNLDGLQHVEKSANEYSCVVYLSYENENKKRLNFLIMADVGNETEQRLMKEYPNLPVDILVLGHHGSKNSSSETFLRHYQPQIAIASAGYNNRYGHPHTDVINRLEKLGIPLWVTSETGAIQMTLQQNGRIESQFYRDSKSWLKYVK</sequence>
<dbReference type="InterPro" id="IPR035681">
    <property type="entry name" value="ComA-like_MBL"/>
</dbReference>
<keyword evidence="2" id="KW-1003">Cell membrane</keyword>
<reference evidence="8 9" key="1">
    <citation type="submission" date="2013-10" db="EMBL/GenBank/DDBJ databases">
        <title>The Genome Sequence of Acinetobacter nectaris CIP 110549.</title>
        <authorList>
            <consortium name="The Broad Institute Genomics Platform"/>
            <consortium name="The Broad Institute Genome Sequencing Center for Infectious Disease"/>
            <person name="Cerqueira G."/>
            <person name="Feldgarden M."/>
            <person name="Courvalin P."/>
            <person name="Grillot-Courvalin C."/>
            <person name="Clermont D."/>
            <person name="Rocha E."/>
            <person name="Yoon E.-J."/>
            <person name="Nemec A."/>
            <person name="Young S.K."/>
            <person name="Zeng Q."/>
            <person name="Gargeya S."/>
            <person name="Fitzgerald M."/>
            <person name="Abouelleil A."/>
            <person name="Alvarado L."/>
            <person name="Berlin A.M."/>
            <person name="Chapman S.B."/>
            <person name="Gainer-Dewar J."/>
            <person name="Goldberg J."/>
            <person name="Gnerre S."/>
            <person name="Griggs A."/>
            <person name="Gujja S."/>
            <person name="Hansen M."/>
            <person name="Howarth C."/>
            <person name="Imamovic A."/>
            <person name="Ireland A."/>
            <person name="Larimer J."/>
            <person name="McCowan C."/>
            <person name="Murphy C."/>
            <person name="Pearson M."/>
            <person name="Poon T.W."/>
            <person name="Priest M."/>
            <person name="Roberts A."/>
            <person name="Saif S."/>
            <person name="Shea T."/>
            <person name="Sykes S."/>
            <person name="Wortman J."/>
            <person name="Nusbaum C."/>
            <person name="Birren B."/>
        </authorList>
    </citation>
    <scope>NUCLEOTIDE SEQUENCE [LARGE SCALE GENOMIC DNA]</scope>
    <source>
        <strain evidence="8 9">CIP 110549</strain>
    </source>
</reference>
<feature type="transmembrane region" description="Helical" evidence="6">
    <location>
        <begin position="321"/>
        <end position="339"/>
    </location>
</feature>
<dbReference type="PATRIC" id="fig|1392540.3.peg.2193"/>
<dbReference type="Proteomes" id="UP000023785">
    <property type="component" value="Unassembled WGS sequence"/>
</dbReference>
<evidence type="ECO:0000256" key="4">
    <source>
        <dbReference type="ARBA" id="ARBA00022989"/>
    </source>
</evidence>
<feature type="transmembrane region" description="Helical" evidence="6">
    <location>
        <begin position="509"/>
        <end position="532"/>
    </location>
</feature>
<evidence type="ECO:0000256" key="5">
    <source>
        <dbReference type="ARBA" id="ARBA00023136"/>
    </source>
</evidence>
<dbReference type="InterPro" id="IPR004797">
    <property type="entry name" value="Competence_ComEC/Rec2"/>
</dbReference>
<keyword evidence="3 6" id="KW-0812">Transmembrane</keyword>
<dbReference type="Gene3D" id="3.60.15.10">
    <property type="entry name" value="Ribonuclease Z/Hydroxyacylglutathione hydrolase-like"/>
    <property type="match status" value="1"/>
</dbReference>
<dbReference type="SUPFAM" id="SSF56281">
    <property type="entry name" value="Metallo-hydrolase/oxidoreductase"/>
    <property type="match status" value="1"/>
</dbReference>
<feature type="transmembrane region" description="Helical" evidence="6">
    <location>
        <begin position="291"/>
        <end position="309"/>
    </location>
</feature>
<accession>V2TJD2</accession>
<name>V2TJD2_9GAMM</name>
<dbReference type="InterPro" id="IPR025405">
    <property type="entry name" value="DUF4131"/>
</dbReference>
<dbReference type="NCBIfam" id="TIGR00361">
    <property type="entry name" value="ComEC_Rec2"/>
    <property type="match status" value="1"/>
</dbReference>
<dbReference type="PANTHER" id="PTHR30619:SF1">
    <property type="entry name" value="RECOMBINATION PROTEIN 2"/>
    <property type="match status" value="1"/>
</dbReference>
<feature type="transmembrane region" description="Helical" evidence="6">
    <location>
        <begin position="365"/>
        <end position="382"/>
    </location>
</feature>
<evidence type="ECO:0000256" key="3">
    <source>
        <dbReference type="ARBA" id="ARBA00022692"/>
    </source>
</evidence>
<gene>
    <name evidence="8" type="ORF">P256_02272</name>
</gene>
<dbReference type="Pfam" id="PF03772">
    <property type="entry name" value="Competence"/>
    <property type="match status" value="1"/>
</dbReference>
<keyword evidence="4 6" id="KW-1133">Transmembrane helix</keyword>
<dbReference type="InterPro" id="IPR004477">
    <property type="entry name" value="ComEC_N"/>
</dbReference>